<name>A0A7T8JYB7_CALRO</name>
<dbReference type="GO" id="GO:0070628">
    <property type="term" value="F:proteasome binding"/>
    <property type="evidence" value="ECO:0007669"/>
    <property type="project" value="InterPro"/>
</dbReference>
<accession>A0A7T8JYB7</accession>
<dbReference type="GO" id="GO:0016504">
    <property type="term" value="F:peptidase activator activity"/>
    <property type="evidence" value="ECO:0007669"/>
    <property type="project" value="InterPro"/>
</dbReference>
<evidence type="ECO:0000313" key="5">
    <source>
        <dbReference type="Proteomes" id="UP000595437"/>
    </source>
</evidence>
<protein>
    <recommendedName>
        <fullName evidence="6">Proteasome activator complex subunit 4</fullName>
    </recommendedName>
</protein>
<dbReference type="AlphaFoldDB" id="A0A7T8JYB7"/>
<dbReference type="EMBL" id="CP045898">
    <property type="protein sequence ID" value="QQP39732.1"/>
    <property type="molecule type" value="Genomic_DNA"/>
</dbReference>
<dbReference type="PANTHER" id="PTHR32170:SF3">
    <property type="entry name" value="PROTEASOME ACTIVATOR COMPLEX SUBUNIT 4"/>
    <property type="match status" value="1"/>
</dbReference>
<dbReference type="InterPro" id="IPR011989">
    <property type="entry name" value="ARM-like"/>
</dbReference>
<dbReference type="GO" id="GO:0005829">
    <property type="term" value="C:cytosol"/>
    <property type="evidence" value="ECO:0007669"/>
    <property type="project" value="TreeGrafter"/>
</dbReference>
<evidence type="ECO:0000259" key="2">
    <source>
        <dbReference type="Pfam" id="PF11919"/>
    </source>
</evidence>
<organism evidence="4 5">
    <name type="scientific">Caligus rogercresseyi</name>
    <name type="common">Sea louse</name>
    <dbReference type="NCBI Taxonomy" id="217165"/>
    <lineage>
        <taxon>Eukaryota</taxon>
        <taxon>Metazoa</taxon>
        <taxon>Ecdysozoa</taxon>
        <taxon>Arthropoda</taxon>
        <taxon>Crustacea</taxon>
        <taxon>Multicrustacea</taxon>
        <taxon>Hexanauplia</taxon>
        <taxon>Copepoda</taxon>
        <taxon>Siphonostomatoida</taxon>
        <taxon>Caligidae</taxon>
        <taxon>Caligus</taxon>
    </lineage>
</organism>
<gene>
    <name evidence="4" type="ORF">FKW44_013543</name>
</gene>
<dbReference type="Pfam" id="PF23096">
    <property type="entry name" value="HEAT_PSME4"/>
    <property type="match status" value="1"/>
</dbReference>
<dbReference type="Gene3D" id="1.25.10.10">
    <property type="entry name" value="Leucine-rich Repeat Variant"/>
    <property type="match status" value="1"/>
</dbReference>
<proteinExistence type="predicted"/>
<sequence>YEWGIPGDLDTMKIEWFIPSDKDLERKEEVLRNLRQVYKILQGCSEVTEPFVQKDVKPCTVLPYILPSLNKFHISYEGTRPVREVVFETCHAVKEYLISISSDDTVSLDAIVSIFDSILFSFGLNEDDLDDQFEERRTLKEHKKNHLIRSKKHLESVLLDRIAIQYRSFIWLKNIIDTARTPPPILNDLFELATYRPPQPPPLPTHHGAHTHHDFGQTHCLPPARDHSRKLKGALHIILSQQFHFMHSWESSSKIMPALITAHHSDKNSVIELLKIISFKINRSFSDYSLFHIPTSPPLPNQTVYELIGTSLPPNIPLEDDPARVDPHFKDLELRVIELISNGNLHWRRYQMAIGILLGFINHKHIPHERAIRIWLDALVHDDITIRLTAFQALEAIMKVLKVKRARIGKSFSNEGHYLKPGAREDNEWMQYKRITDPDELKAYWEKPFSVKTNLGYYFWSQGETQLRLVDESEPTEDKNNVRASIHERFSNAEYVNKFIDLNSIEHKKGEDFFSWDKAFFFSGLFEAFNDSFLEVLLKKVEESHQRIAAEVICGIVAIQAPLEDHLLPLLDKLLSSSLTNETLNDWEVCFSAITNKVDQNRLTWLYEFIFQKHFVPGVKGTLNESRVLCLMNKILKQNWKARDLFNRAYDVLLNHLDHPYTKIRNDIAKVLATLTTMDAEYQGGWNAGKGFPTRLAFINTVLPQLNLNYRNPVINGGASLHHQETDEPMENGSSKTRSDHILETVSNWAQTYFQMTSVSIKKDMYELLPFFCQFIGVETDQDLSQSCLKALCFLSVCIVPSEVVPHVLDMSTRIVMSDSYKAKLSLLEFLQVFVFTNFLSICKDEAIVTRIQDFVVGLMSDENLQVRSKAAKILCGLLHSKFLRGDSCDKLLQLFRSKIRPVLTRETRKNKFAKRKSLAPDLSTKEKLANFVEAHPYEVPDFTHLHDPTPVPKTIKKTLQEFKRTHQDNWDEHKLKFTDDQLLIMTELLVSPNYYA</sequence>
<dbReference type="PANTHER" id="PTHR32170">
    <property type="entry name" value="PROTEASOME ACTIVATOR COMPLEX SUBUNIT 4"/>
    <property type="match status" value="1"/>
</dbReference>
<evidence type="ECO:0000313" key="4">
    <source>
        <dbReference type="EMBL" id="QQP39732.1"/>
    </source>
</evidence>
<evidence type="ECO:0008006" key="6">
    <source>
        <dbReference type="Google" id="ProtNLM"/>
    </source>
</evidence>
<dbReference type="SUPFAM" id="SSF48371">
    <property type="entry name" value="ARM repeat"/>
    <property type="match status" value="1"/>
</dbReference>
<reference evidence="5" key="1">
    <citation type="submission" date="2021-01" db="EMBL/GenBank/DDBJ databases">
        <title>Caligus Genome Assembly.</title>
        <authorList>
            <person name="Gallardo-Escarate C."/>
        </authorList>
    </citation>
    <scope>NUCLEOTIDE SEQUENCE [LARGE SCALE GENOMIC DNA]</scope>
</reference>
<dbReference type="OrthoDB" id="17907at2759"/>
<dbReference type="InterPro" id="IPR016024">
    <property type="entry name" value="ARM-type_fold"/>
</dbReference>
<dbReference type="InterPro" id="IPR035309">
    <property type="entry name" value="PSME4"/>
</dbReference>
<dbReference type="GO" id="GO:0016607">
    <property type="term" value="C:nuclear speck"/>
    <property type="evidence" value="ECO:0007669"/>
    <property type="project" value="UniProtKB-SubCell"/>
</dbReference>
<dbReference type="InterPro" id="IPR055455">
    <property type="entry name" value="HEAT_PSME4"/>
</dbReference>
<feature type="non-terminal residue" evidence="4">
    <location>
        <position position="1"/>
    </location>
</feature>
<dbReference type="Proteomes" id="UP000595437">
    <property type="component" value="Chromosome 9"/>
</dbReference>
<keyword evidence="5" id="KW-1185">Reference proteome</keyword>
<dbReference type="GO" id="GO:0010499">
    <property type="term" value="P:proteasomal ubiquitin-independent protein catabolic process"/>
    <property type="evidence" value="ECO:0007669"/>
    <property type="project" value="TreeGrafter"/>
</dbReference>
<dbReference type="Pfam" id="PF11919">
    <property type="entry name" value="PSME4_C"/>
    <property type="match status" value="1"/>
</dbReference>
<feature type="domain" description="Proteasome activator complex subunit 4-like HEAT repeat-like" evidence="3">
    <location>
        <begin position="371"/>
        <end position="613"/>
    </location>
</feature>
<feature type="domain" description="Proteasome activator complex subunit 4 C-terminal" evidence="2">
    <location>
        <begin position="930"/>
        <end position="997"/>
    </location>
</feature>
<dbReference type="InterPro" id="IPR021843">
    <property type="entry name" value="PSME4_C"/>
</dbReference>
<evidence type="ECO:0000259" key="3">
    <source>
        <dbReference type="Pfam" id="PF23096"/>
    </source>
</evidence>
<evidence type="ECO:0000256" key="1">
    <source>
        <dbReference type="ARBA" id="ARBA00004324"/>
    </source>
</evidence>
<comment type="subcellular location">
    <subcellularLocation>
        <location evidence="1">Nucleus speckle</location>
    </subcellularLocation>
</comment>